<proteinExistence type="predicted"/>
<evidence type="ECO:0000313" key="3">
    <source>
        <dbReference type="Proteomes" id="UP000823388"/>
    </source>
</evidence>
<comment type="caution">
    <text evidence="2">The sequence shown here is derived from an EMBL/GenBank/DDBJ whole genome shotgun (WGS) entry which is preliminary data.</text>
</comment>
<dbReference type="AlphaFoldDB" id="A0A8T0PN37"/>
<evidence type="ECO:0000313" key="2">
    <source>
        <dbReference type="EMBL" id="KAG2563721.1"/>
    </source>
</evidence>
<keyword evidence="3" id="KW-1185">Reference proteome</keyword>
<feature type="region of interest" description="Disordered" evidence="1">
    <location>
        <begin position="69"/>
        <end position="89"/>
    </location>
</feature>
<evidence type="ECO:0000256" key="1">
    <source>
        <dbReference type="SAM" id="MobiDB-lite"/>
    </source>
</evidence>
<name>A0A8T0PN37_PANVG</name>
<dbReference type="Proteomes" id="UP000823388">
    <property type="component" value="Chromosome 8K"/>
</dbReference>
<sequence length="294" mass="30552">MHLVGVAVDDAQPGDSPATAGGAAINVGPLIHDAALGPCGEEEISRALARMLLVAGEVPLVHVISNGGAPSTTATSVAPTSPLAEAPTTAAPPLDAEPAAACSPPARTTTTVLSPRAATTNATTVVTAPAAPTPLVPSFKLVYSRRQRQPHPEPETPLQGDAISPARPGSPNSCQRKRFLVKISKKTARILPTPMASRLRSRACAPCAPRRSRRIAGMEPDVPSGGTSQRAMKKVMRAQDLIGETAGIDQQSLERYCKLFTGSARLLDSQALALSALFGWAAPDEEELRRVTGC</sequence>
<gene>
    <name evidence="2" type="ORF">PVAP13_8KG357702</name>
</gene>
<feature type="region of interest" description="Disordered" evidence="1">
    <location>
        <begin position="144"/>
        <end position="174"/>
    </location>
</feature>
<dbReference type="EMBL" id="CM029051">
    <property type="protein sequence ID" value="KAG2563721.1"/>
    <property type="molecule type" value="Genomic_DNA"/>
</dbReference>
<reference evidence="2" key="1">
    <citation type="submission" date="2020-05" db="EMBL/GenBank/DDBJ databases">
        <title>WGS assembly of Panicum virgatum.</title>
        <authorList>
            <person name="Lovell J.T."/>
            <person name="Jenkins J."/>
            <person name="Shu S."/>
            <person name="Juenger T.E."/>
            <person name="Schmutz J."/>
        </authorList>
    </citation>
    <scope>NUCLEOTIDE SEQUENCE</scope>
    <source>
        <strain evidence="2">AP13</strain>
    </source>
</reference>
<feature type="region of interest" description="Disordered" evidence="1">
    <location>
        <begin position="1"/>
        <end position="20"/>
    </location>
</feature>
<organism evidence="2 3">
    <name type="scientific">Panicum virgatum</name>
    <name type="common">Blackwell switchgrass</name>
    <dbReference type="NCBI Taxonomy" id="38727"/>
    <lineage>
        <taxon>Eukaryota</taxon>
        <taxon>Viridiplantae</taxon>
        <taxon>Streptophyta</taxon>
        <taxon>Embryophyta</taxon>
        <taxon>Tracheophyta</taxon>
        <taxon>Spermatophyta</taxon>
        <taxon>Magnoliopsida</taxon>
        <taxon>Liliopsida</taxon>
        <taxon>Poales</taxon>
        <taxon>Poaceae</taxon>
        <taxon>PACMAD clade</taxon>
        <taxon>Panicoideae</taxon>
        <taxon>Panicodae</taxon>
        <taxon>Paniceae</taxon>
        <taxon>Panicinae</taxon>
        <taxon>Panicum</taxon>
        <taxon>Panicum sect. Hiantes</taxon>
    </lineage>
</organism>
<protein>
    <submittedName>
        <fullName evidence="2">Uncharacterized protein</fullName>
    </submittedName>
</protein>
<accession>A0A8T0PN37</accession>